<organism evidence="2 3">
    <name type="scientific">Portunus trituberculatus</name>
    <name type="common">Swimming crab</name>
    <name type="synonym">Neptunus trituberculatus</name>
    <dbReference type="NCBI Taxonomy" id="210409"/>
    <lineage>
        <taxon>Eukaryota</taxon>
        <taxon>Metazoa</taxon>
        <taxon>Ecdysozoa</taxon>
        <taxon>Arthropoda</taxon>
        <taxon>Crustacea</taxon>
        <taxon>Multicrustacea</taxon>
        <taxon>Malacostraca</taxon>
        <taxon>Eumalacostraca</taxon>
        <taxon>Eucarida</taxon>
        <taxon>Decapoda</taxon>
        <taxon>Pleocyemata</taxon>
        <taxon>Brachyura</taxon>
        <taxon>Eubrachyura</taxon>
        <taxon>Portunoidea</taxon>
        <taxon>Portunidae</taxon>
        <taxon>Portuninae</taxon>
        <taxon>Portunus</taxon>
    </lineage>
</organism>
<dbReference type="AlphaFoldDB" id="A0A5B7CHH6"/>
<gene>
    <name evidence="2" type="ORF">E2C01_001755</name>
</gene>
<dbReference type="Proteomes" id="UP000324222">
    <property type="component" value="Unassembled WGS sequence"/>
</dbReference>
<reference evidence="2 3" key="1">
    <citation type="submission" date="2019-05" db="EMBL/GenBank/DDBJ databases">
        <title>Another draft genome of Portunus trituberculatus and its Hox gene families provides insights of decapod evolution.</title>
        <authorList>
            <person name="Jeong J.-H."/>
            <person name="Song I."/>
            <person name="Kim S."/>
            <person name="Choi T."/>
            <person name="Kim D."/>
            <person name="Ryu S."/>
            <person name="Kim W."/>
        </authorList>
    </citation>
    <scope>NUCLEOTIDE SEQUENCE [LARGE SCALE GENOMIC DNA]</scope>
    <source>
        <tissue evidence="2">Muscle</tissue>
    </source>
</reference>
<evidence type="ECO:0000256" key="1">
    <source>
        <dbReference type="SAM" id="Phobius"/>
    </source>
</evidence>
<dbReference type="EMBL" id="VSRR010000057">
    <property type="protein sequence ID" value="MPC09152.1"/>
    <property type="molecule type" value="Genomic_DNA"/>
</dbReference>
<name>A0A5B7CHH6_PORTR</name>
<keyword evidence="1" id="KW-1133">Transmembrane helix</keyword>
<proteinExistence type="predicted"/>
<keyword evidence="3" id="KW-1185">Reference proteome</keyword>
<accession>A0A5B7CHH6</accession>
<keyword evidence="1" id="KW-0812">Transmembrane</keyword>
<feature type="transmembrane region" description="Helical" evidence="1">
    <location>
        <begin position="31"/>
        <end position="56"/>
    </location>
</feature>
<evidence type="ECO:0000313" key="3">
    <source>
        <dbReference type="Proteomes" id="UP000324222"/>
    </source>
</evidence>
<sequence length="92" mass="10991">MAPGTKWNNRVPVYIWMLNLHRIYIHNDSGYLLHFLLGLHWDALCFFATFSMNLSLDYRHVFLFRFHKLNFQIGHTSTDNQNGQRISSKTDF</sequence>
<comment type="caution">
    <text evidence="2">The sequence shown here is derived from an EMBL/GenBank/DDBJ whole genome shotgun (WGS) entry which is preliminary data.</text>
</comment>
<protein>
    <submittedName>
        <fullName evidence="2">Uncharacterized protein</fullName>
    </submittedName>
</protein>
<keyword evidence="1" id="KW-0472">Membrane</keyword>
<evidence type="ECO:0000313" key="2">
    <source>
        <dbReference type="EMBL" id="MPC09152.1"/>
    </source>
</evidence>